<protein>
    <submittedName>
        <fullName evidence="1">(northern house mosquito) hypothetical protein</fullName>
    </submittedName>
</protein>
<proteinExistence type="predicted"/>
<dbReference type="EMBL" id="HBUE01063464">
    <property type="protein sequence ID" value="CAG6469699.1"/>
    <property type="molecule type" value="Transcribed_RNA"/>
</dbReference>
<sequence length="99" mass="10838">MLKSIRPSSCRQSACSSWPIASTRRWTTKTPNVTACSCGARRATTPACCCCCPRFTSSVAGWTSRPSSRRWPSSRTRCSRKPTAIWATCTRSAASCKKP</sequence>
<dbReference type="AlphaFoldDB" id="A0A8D8B8V0"/>
<reference evidence="1" key="1">
    <citation type="submission" date="2021-05" db="EMBL/GenBank/DDBJ databases">
        <authorList>
            <person name="Alioto T."/>
            <person name="Alioto T."/>
            <person name="Gomez Garrido J."/>
        </authorList>
    </citation>
    <scope>NUCLEOTIDE SEQUENCE</scope>
</reference>
<organism evidence="1">
    <name type="scientific">Culex pipiens</name>
    <name type="common">House mosquito</name>
    <dbReference type="NCBI Taxonomy" id="7175"/>
    <lineage>
        <taxon>Eukaryota</taxon>
        <taxon>Metazoa</taxon>
        <taxon>Ecdysozoa</taxon>
        <taxon>Arthropoda</taxon>
        <taxon>Hexapoda</taxon>
        <taxon>Insecta</taxon>
        <taxon>Pterygota</taxon>
        <taxon>Neoptera</taxon>
        <taxon>Endopterygota</taxon>
        <taxon>Diptera</taxon>
        <taxon>Nematocera</taxon>
        <taxon>Culicoidea</taxon>
        <taxon>Culicidae</taxon>
        <taxon>Culicinae</taxon>
        <taxon>Culicini</taxon>
        <taxon>Culex</taxon>
        <taxon>Culex</taxon>
    </lineage>
</organism>
<name>A0A8D8B8V0_CULPI</name>
<accession>A0A8D8B8V0</accession>
<evidence type="ECO:0000313" key="1">
    <source>
        <dbReference type="EMBL" id="CAG6469699.1"/>
    </source>
</evidence>